<protein>
    <recommendedName>
        <fullName evidence="5">RxLR effector protein</fullName>
    </recommendedName>
</protein>
<evidence type="ECO:0000313" key="4">
    <source>
        <dbReference type="Proteomes" id="UP001632037"/>
    </source>
</evidence>
<dbReference type="AlphaFoldDB" id="A0ABD3G6R8"/>
<proteinExistence type="predicted"/>
<feature type="region of interest" description="Disordered" evidence="1">
    <location>
        <begin position="34"/>
        <end position="55"/>
    </location>
</feature>
<organism evidence="3 4">
    <name type="scientific">Phytophthora oleae</name>
    <dbReference type="NCBI Taxonomy" id="2107226"/>
    <lineage>
        <taxon>Eukaryota</taxon>
        <taxon>Sar</taxon>
        <taxon>Stramenopiles</taxon>
        <taxon>Oomycota</taxon>
        <taxon>Peronosporomycetes</taxon>
        <taxon>Peronosporales</taxon>
        <taxon>Peronosporaceae</taxon>
        <taxon>Phytophthora</taxon>
    </lineage>
</organism>
<accession>A0ABD3G6R8</accession>
<keyword evidence="2" id="KW-0732">Signal</keyword>
<sequence length="132" mass="15121">MMLSRLYIIALLVVAVVSTCGATIDSEQAPAFKNDRSSRHLRARGDVPKGANTEERSPNIDIMISDAAKKVKKATWWKVKFAVWKHLLRKDPHQARGDLGMRNMGREVFQHKNYKQLRAFTDYYGKGPLKYD</sequence>
<evidence type="ECO:0000256" key="1">
    <source>
        <dbReference type="SAM" id="MobiDB-lite"/>
    </source>
</evidence>
<evidence type="ECO:0008006" key="5">
    <source>
        <dbReference type="Google" id="ProtNLM"/>
    </source>
</evidence>
<dbReference type="Proteomes" id="UP001632037">
    <property type="component" value="Unassembled WGS sequence"/>
</dbReference>
<evidence type="ECO:0000256" key="2">
    <source>
        <dbReference type="SAM" id="SignalP"/>
    </source>
</evidence>
<reference evidence="3 4" key="1">
    <citation type="submission" date="2024-09" db="EMBL/GenBank/DDBJ databases">
        <title>Genome sequencing and assembly of Phytophthora oleae, isolate VK10A, causative agent of rot of olive drupes.</title>
        <authorList>
            <person name="Conti Taguali S."/>
            <person name="Riolo M."/>
            <person name="La Spada F."/>
            <person name="Cacciola S.O."/>
            <person name="Dionisio G."/>
        </authorList>
    </citation>
    <scope>NUCLEOTIDE SEQUENCE [LARGE SCALE GENOMIC DNA]</scope>
    <source>
        <strain evidence="3 4">VK10A</strain>
    </source>
</reference>
<comment type="caution">
    <text evidence="3">The sequence shown here is derived from an EMBL/GenBank/DDBJ whole genome shotgun (WGS) entry which is preliminary data.</text>
</comment>
<feature type="signal peptide" evidence="2">
    <location>
        <begin position="1"/>
        <end position="21"/>
    </location>
</feature>
<feature type="chain" id="PRO_5044836493" description="RxLR effector protein" evidence="2">
    <location>
        <begin position="22"/>
        <end position="132"/>
    </location>
</feature>
<evidence type="ECO:0000313" key="3">
    <source>
        <dbReference type="EMBL" id="KAL3674867.1"/>
    </source>
</evidence>
<keyword evidence="4" id="KW-1185">Reference proteome</keyword>
<dbReference type="EMBL" id="JBIMZQ010000001">
    <property type="protein sequence ID" value="KAL3674867.1"/>
    <property type="molecule type" value="Genomic_DNA"/>
</dbReference>
<gene>
    <name evidence="3" type="ORF">V7S43_000793</name>
</gene>
<name>A0ABD3G6R8_9STRA</name>